<dbReference type="EMBL" id="WIGO01000160">
    <property type="protein sequence ID" value="KAF6826115.1"/>
    <property type="molecule type" value="Genomic_DNA"/>
</dbReference>
<feature type="region of interest" description="Disordered" evidence="1">
    <location>
        <begin position="173"/>
        <end position="192"/>
    </location>
</feature>
<accession>A0A8H6NB38</accession>
<reference evidence="2" key="1">
    <citation type="journal article" date="2020" name="Phytopathology">
        <title>Genome Sequence Resources of Colletotrichum truncatum, C. plurivorum, C. musicola, and C. sojae: Four Species Pathogenic to Soybean (Glycine max).</title>
        <authorList>
            <person name="Rogerio F."/>
            <person name="Boufleur T.R."/>
            <person name="Ciampi-Guillardi M."/>
            <person name="Sukno S.A."/>
            <person name="Thon M.R."/>
            <person name="Massola Junior N.S."/>
            <person name="Baroncelli R."/>
        </authorList>
    </citation>
    <scope>NUCLEOTIDE SEQUENCE</scope>
    <source>
        <strain evidence="2">LFN00145</strain>
    </source>
</reference>
<dbReference type="Proteomes" id="UP000654918">
    <property type="component" value="Unassembled WGS sequence"/>
</dbReference>
<protein>
    <submittedName>
        <fullName evidence="2">Uncharacterized protein</fullName>
    </submittedName>
</protein>
<evidence type="ECO:0000313" key="2">
    <source>
        <dbReference type="EMBL" id="KAF6826115.1"/>
    </source>
</evidence>
<comment type="caution">
    <text evidence="2">The sequence shown here is derived from an EMBL/GenBank/DDBJ whole genome shotgun (WGS) entry which is preliminary data.</text>
</comment>
<organism evidence="2 3">
    <name type="scientific">Colletotrichum plurivorum</name>
    <dbReference type="NCBI Taxonomy" id="2175906"/>
    <lineage>
        <taxon>Eukaryota</taxon>
        <taxon>Fungi</taxon>
        <taxon>Dikarya</taxon>
        <taxon>Ascomycota</taxon>
        <taxon>Pezizomycotina</taxon>
        <taxon>Sordariomycetes</taxon>
        <taxon>Hypocreomycetidae</taxon>
        <taxon>Glomerellales</taxon>
        <taxon>Glomerellaceae</taxon>
        <taxon>Colletotrichum</taxon>
        <taxon>Colletotrichum orchidearum species complex</taxon>
    </lineage>
</organism>
<sequence>MPRNSSPRSKSKGPLATAPGSSPKARRKVIILSHEATERESGDARQFQFRDQRGGRENHVVDSRLLMPLKVRRARKGVNGKGVLVVMYEIVRTGSAMPSWVLSSRLDETAIDMFWIGVCRRSGMTKAKWLGDDDTENNEDSEDCIVVRGSAGGFGGGSRSPVAKNLLSRFRASQKRVKKQDQDDDDWVPKGL</sequence>
<evidence type="ECO:0000313" key="3">
    <source>
        <dbReference type="Proteomes" id="UP000654918"/>
    </source>
</evidence>
<proteinExistence type="predicted"/>
<keyword evidence="3" id="KW-1185">Reference proteome</keyword>
<feature type="region of interest" description="Disordered" evidence="1">
    <location>
        <begin position="1"/>
        <end position="26"/>
    </location>
</feature>
<name>A0A8H6NB38_9PEZI</name>
<dbReference type="AlphaFoldDB" id="A0A8H6NB38"/>
<evidence type="ECO:0000256" key="1">
    <source>
        <dbReference type="SAM" id="MobiDB-lite"/>
    </source>
</evidence>
<gene>
    <name evidence="2" type="ORF">CPLU01_09847</name>
</gene>